<evidence type="ECO:0000313" key="2">
    <source>
        <dbReference type="EMBL" id="GHG58082.1"/>
    </source>
</evidence>
<gene>
    <name evidence="2" type="ORF">GCM10018980_45000</name>
</gene>
<dbReference type="AlphaFoldDB" id="A0A919KD31"/>
<sequence>MGVTGRPSPTLPPYRKNGVARCPSASAHLDDDLARSVDRLLPGGGPDTPGPSPGTDFVALARPAPVAGRRGAALDRRLALLRIAVPRTLLAGLRSLVNAPASLGRVAIFGPLGAAAVALRERGTRTDGTAGGSGGPGPPRHPPHRIRTARRHRRHPVPPPPPPAARPRTRTAVQIVNSRTYPLGNVSGPTNFGAPHDGSPGRAARADTLNPAIRRLPRPATEPPQHKRGQDMSSYHFGNANGPAHFGDHGQSRIDYANPDLPTMLDLTARLIEALRAEYPHLVPQGEIIQAQFQESVEDGLPPNRGRIRSALDTIAIAASAGTGSLAFTQQLISALGL</sequence>
<feature type="compositionally biased region" description="Basic residues" evidence="1">
    <location>
        <begin position="141"/>
        <end position="156"/>
    </location>
</feature>
<reference evidence="3" key="1">
    <citation type="journal article" date="2019" name="Int. J. Syst. Evol. Microbiol.">
        <title>The Global Catalogue of Microorganisms (GCM) 10K type strain sequencing project: providing services to taxonomists for standard genome sequencing and annotation.</title>
        <authorList>
            <consortium name="The Broad Institute Genomics Platform"/>
            <consortium name="The Broad Institute Genome Sequencing Center for Infectious Disease"/>
            <person name="Wu L."/>
            <person name="Ma J."/>
        </authorList>
    </citation>
    <scope>NUCLEOTIDE SEQUENCE [LARGE SCALE GENOMIC DNA]</scope>
    <source>
        <strain evidence="3">JCM 4253</strain>
    </source>
</reference>
<accession>A0A919KD31</accession>
<organism evidence="2 3">
    <name type="scientific">Streptomyces capoamus</name>
    <dbReference type="NCBI Taxonomy" id="68183"/>
    <lineage>
        <taxon>Bacteria</taxon>
        <taxon>Bacillati</taxon>
        <taxon>Actinomycetota</taxon>
        <taxon>Actinomycetes</taxon>
        <taxon>Kitasatosporales</taxon>
        <taxon>Streptomycetaceae</taxon>
        <taxon>Streptomyces</taxon>
    </lineage>
</organism>
<dbReference type="EMBL" id="BNBF01000014">
    <property type="protein sequence ID" value="GHG58082.1"/>
    <property type="molecule type" value="Genomic_DNA"/>
</dbReference>
<evidence type="ECO:0000256" key="1">
    <source>
        <dbReference type="SAM" id="MobiDB-lite"/>
    </source>
</evidence>
<dbReference type="Proteomes" id="UP000619355">
    <property type="component" value="Unassembled WGS sequence"/>
</dbReference>
<feature type="region of interest" description="Disordered" evidence="1">
    <location>
        <begin position="124"/>
        <end position="169"/>
    </location>
</feature>
<feature type="region of interest" description="Disordered" evidence="1">
    <location>
        <begin position="181"/>
        <end position="254"/>
    </location>
</feature>
<feature type="region of interest" description="Disordered" evidence="1">
    <location>
        <begin position="1"/>
        <end position="22"/>
    </location>
</feature>
<keyword evidence="3" id="KW-1185">Reference proteome</keyword>
<name>A0A919KD31_9ACTN</name>
<feature type="region of interest" description="Disordered" evidence="1">
    <location>
        <begin position="37"/>
        <end position="56"/>
    </location>
</feature>
<proteinExistence type="predicted"/>
<comment type="caution">
    <text evidence="2">The sequence shown here is derived from an EMBL/GenBank/DDBJ whole genome shotgun (WGS) entry which is preliminary data.</text>
</comment>
<protein>
    <submittedName>
        <fullName evidence="2">Uncharacterized protein</fullName>
    </submittedName>
</protein>
<evidence type="ECO:0000313" key="3">
    <source>
        <dbReference type="Proteomes" id="UP000619355"/>
    </source>
</evidence>